<organism evidence="8 9">
    <name type="scientific">Blepharisma stoltei</name>
    <dbReference type="NCBI Taxonomy" id="1481888"/>
    <lineage>
        <taxon>Eukaryota</taxon>
        <taxon>Sar</taxon>
        <taxon>Alveolata</taxon>
        <taxon>Ciliophora</taxon>
        <taxon>Postciliodesmatophora</taxon>
        <taxon>Heterotrichea</taxon>
        <taxon>Heterotrichida</taxon>
        <taxon>Blepharismidae</taxon>
        <taxon>Blepharisma</taxon>
    </lineage>
</organism>
<accession>A0AAU9K567</accession>
<evidence type="ECO:0000256" key="3">
    <source>
        <dbReference type="ARBA" id="ARBA00022679"/>
    </source>
</evidence>
<evidence type="ECO:0000256" key="1">
    <source>
        <dbReference type="ARBA" id="ARBA00000485"/>
    </source>
</evidence>
<keyword evidence="5" id="KW-0833">Ubl conjugation pathway</keyword>
<dbReference type="SMART" id="SM00212">
    <property type="entry name" value="UBCc"/>
    <property type="match status" value="1"/>
</dbReference>
<evidence type="ECO:0000256" key="4">
    <source>
        <dbReference type="ARBA" id="ARBA00022741"/>
    </source>
</evidence>
<evidence type="ECO:0000259" key="7">
    <source>
        <dbReference type="PROSITE" id="PS50127"/>
    </source>
</evidence>
<comment type="caution">
    <text evidence="8">The sequence shown here is derived from an EMBL/GenBank/DDBJ whole genome shotgun (WGS) entry which is preliminary data.</text>
</comment>
<proteinExistence type="predicted"/>
<evidence type="ECO:0000256" key="5">
    <source>
        <dbReference type="ARBA" id="ARBA00022786"/>
    </source>
</evidence>
<evidence type="ECO:0000313" key="8">
    <source>
        <dbReference type="EMBL" id="CAG9332848.1"/>
    </source>
</evidence>
<dbReference type="PROSITE" id="PS50127">
    <property type="entry name" value="UBC_2"/>
    <property type="match status" value="1"/>
</dbReference>
<evidence type="ECO:0000256" key="2">
    <source>
        <dbReference type="ARBA" id="ARBA00004906"/>
    </source>
</evidence>
<comment type="catalytic activity">
    <reaction evidence="1">
        <text>S-ubiquitinyl-[E1 ubiquitin-activating enzyme]-L-cysteine + [E2 ubiquitin-conjugating enzyme]-L-cysteine = [E1 ubiquitin-activating enzyme]-L-cysteine + S-ubiquitinyl-[E2 ubiquitin-conjugating enzyme]-L-cysteine.</text>
        <dbReference type="EC" id="2.3.2.23"/>
    </reaction>
</comment>
<dbReference type="Proteomes" id="UP001162131">
    <property type="component" value="Unassembled WGS sequence"/>
</dbReference>
<dbReference type="InterPro" id="IPR016135">
    <property type="entry name" value="UBQ-conjugating_enzyme/RWD"/>
</dbReference>
<sequence length="149" mass="17359">MAIRRIRREINDECLLYHEPEVNFWPNDPNDLFNCRGVIMGPINSVYENGMFFLNAQYPADYPFKPPKIAFTTKIYHPCISSKGGISLGILNCDWSPALTMHKVLLSIQNLMLEFDVDSPLVPDIAYQYKLDRSKYDYIAREWTELYAI</sequence>
<reference evidence="8" key="1">
    <citation type="submission" date="2021-09" db="EMBL/GenBank/DDBJ databases">
        <authorList>
            <consortium name="AG Swart"/>
            <person name="Singh M."/>
            <person name="Singh A."/>
            <person name="Seah K."/>
            <person name="Emmerich C."/>
        </authorList>
    </citation>
    <scope>NUCLEOTIDE SEQUENCE</scope>
    <source>
        <strain evidence="8">ATCC30299</strain>
    </source>
</reference>
<keyword evidence="3" id="KW-0808">Transferase</keyword>
<dbReference type="AlphaFoldDB" id="A0AAU9K567"/>
<dbReference type="Gene3D" id="3.10.110.10">
    <property type="entry name" value="Ubiquitin Conjugating Enzyme"/>
    <property type="match status" value="1"/>
</dbReference>
<dbReference type="GO" id="GO:0005524">
    <property type="term" value="F:ATP binding"/>
    <property type="evidence" value="ECO:0007669"/>
    <property type="project" value="UniProtKB-KW"/>
</dbReference>
<dbReference type="GO" id="GO:0061631">
    <property type="term" value="F:ubiquitin conjugating enzyme activity"/>
    <property type="evidence" value="ECO:0007669"/>
    <property type="project" value="UniProtKB-EC"/>
</dbReference>
<keyword evidence="6" id="KW-0067">ATP-binding</keyword>
<comment type="pathway">
    <text evidence="2">Protein modification; protein ubiquitination.</text>
</comment>
<dbReference type="PANTHER" id="PTHR24068">
    <property type="entry name" value="UBIQUITIN-CONJUGATING ENZYME E2"/>
    <property type="match status" value="1"/>
</dbReference>
<dbReference type="InterPro" id="IPR000608">
    <property type="entry name" value="UBC"/>
</dbReference>
<evidence type="ECO:0000313" key="9">
    <source>
        <dbReference type="Proteomes" id="UP001162131"/>
    </source>
</evidence>
<dbReference type="Pfam" id="PF00179">
    <property type="entry name" value="UQ_con"/>
    <property type="match status" value="1"/>
</dbReference>
<evidence type="ECO:0000256" key="6">
    <source>
        <dbReference type="ARBA" id="ARBA00022840"/>
    </source>
</evidence>
<dbReference type="FunFam" id="3.10.110.10:FF:000101">
    <property type="entry name" value="Ubiquitin-conjugating enzyme E2 D2"/>
    <property type="match status" value="1"/>
</dbReference>
<dbReference type="EMBL" id="CAJZBQ010000055">
    <property type="protein sequence ID" value="CAG9332848.1"/>
    <property type="molecule type" value="Genomic_DNA"/>
</dbReference>
<protein>
    <recommendedName>
        <fullName evidence="7">UBC core domain-containing protein</fullName>
    </recommendedName>
</protein>
<feature type="domain" description="UBC core" evidence="7">
    <location>
        <begin position="1"/>
        <end position="149"/>
    </location>
</feature>
<gene>
    <name evidence="8" type="ORF">BSTOLATCC_MIC57135</name>
</gene>
<keyword evidence="9" id="KW-1185">Reference proteome</keyword>
<name>A0AAU9K567_9CILI</name>
<keyword evidence="4" id="KW-0547">Nucleotide-binding</keyword>
<dbReference type="SUPFAM" id="SSF54495">
    <property type="entry name" value="UBC-like"/>
    <property type="match status" value="1"/>
</dbReference>